<dbReference type="GO" id="GO:0003700">
    <property type="term" value="F:DNA-binding transcription factor activity"/>
    <property type="evidence" value="ECO:0007669"/>
    <property type="project" value="TreeGrafter"/>
</dbReference>
<feature type="domain" description="HTH tetR-type" evidence="5">
    <location>
        <begin position="4"/>
        <end position="64"/>
    </location>
</feature>
<evidence type="ECO:0000259" key="5">
    <source>
        <dbReference type="PROSITE" id="PS50977"/>
    </source>
</evidence>
<dbReference type="eggNOG" id="COG1309">
    <property type="taxonomic scope" value="Bacteria"/>
</dbReference>
<name>B3ECS5_CHLL2</name>
<dbReference type="InterPro" id="IPR041490">
    <property type="entry name" value="KstR2_TetR_C"/>
</dbReference>
<dbReference type="PANTHER" id="PTHR30055">
    <property type="entry name" value="HTH-TYPE TRANSCRIPTIONAL REGULATOR RUTR"/>
    <property type="match status" value="1"/>
</dbReference>
<dbReference type="GO" id="GO:0000976">
    <property type="term" value="F:transcription cis-regulatory region binding"/>
    <property type="evidence" value="ECO:0007669"/>
    <property type="project" value="TreeGrafter"/>
</dbReference>
<keyword evidence="3" id="KW-0804">Transcription</keyword>
<dbReference type="InterPro" id="IPR036271">
    <property type="entry name" value="Tet_transcr_reg_TetR-rel_C_sf"/>
</dbReference>
<proteinExistence type="predicted"/>
<dbReference type="EMBL" id="CP001097">
    <property type="protein sequence ID" value="ACD90350.1"/>
    <property type="molecule type" value="Genomic_DNA"/>
</dbReference>
<dbReference type="Proteomes" id="UP000008841">
    <property type="component" value="Chromosome"/>
</dbReference>
<reference evidence="6 7" key="1">
    <citation type="submission" date="2008-05" db="EMBL/GenBank/DDBJ databases">
        <title>Complete sequence of Chlorobium limicola DSM 245.</title>
        <authorList>
            <consortium name="US DOE Joint Genome Institute"/>
            <person name="Lucas S."/>
            <person name="Copeland A."/>
            <person name="Lapidus A."/>
            <person name="Glavina del Rio T."/>
            <person name="Dalin E."/>
            <person name="Tice H."/>
            <person name="Bruce D."/>
            <person name="Goodwin L."/>
            <person name="Pitluck S."/>
            <person name="Schmutz J."/>
            <person name="Larimer F."/>
            <person name="Land M."/>
            <person name="Hauser L."/>
            <person name="Kyrpides N."/>
            <person name="Ovchinnikova G."/>
            <person name="Zhao F."/>
            <person name="Li T."/>
            <person name="Liu Z."/>
            <person name="Overmann J."/>
            <person name="Bryant D.A."/>
            <person name="Richardson P."/>
        </authorList>
    </citation>
    <scope>NUCLEOTIDE SEQUENCE [LARGE SCALE GENOMIC DNA]</scope>
    <source>
        <strain evidence="7">DSM 245 / NBRC 103803 / 6330</strain>
    </source>
</reference>
<dbReference type="Pfam" id="PF17932">
    <property type="entry name" value="TetR_C_24"/>
    <property type="match status" value="1"/>
</dbReference>
<dbReference type="SUPFAM" id="SSF48498">
    <property type="entry name" value="Tetracyclin repressor-like, C-terminal domain"/>
    <property type="match status" value="1"/>
</dbReference>
<evidence type="ECO:0000256" key="2">
    <source>
        <dbReference type="ARBA" id="ARBA00023125"/>
    </source>
</evidence>
<evidence type="ECO:0000313" key="7">
    <source>
        <dbReference type="Proteomes" id="UP000008841"/>
    </source>
</evidence>
<gene>
    <name evidence="6" type="ordered locus">Clim_1283</name>
</gene>
<organism evidence="6 7">
    <name type="scientific">Chlorobium limicola (strain DSM 245 / NBRC 103803 / 6330)</name>
    <dbReference type="NCBI Taxonomy" id="290315"/>
    <lineage>
        <taxon>Bacteria</taxon>
        <taxon>Pseudomonadati</taxon>
        <taxon>Chlorobiota</taxon>
        <taxon>Chlorobiia</taxon>
        <taxon>Chlorobiales</taxon>
        <taxon>Chlorobiaceae</taxon>
        <taxon>Chlorobium/Pelodictyon group</taxon>
        <taxon>Chlorobium</taxon>
    </lineage>
</organism>
<dbReference type="InterPro" id="IPR001647">
    <property type="entry name" value="HTH_TetR"/>
</dbReference>
<dbReference type="PROSITE" id="PS50977">
    <property type="entry name" value="HTH_TETR_2"/>
    <property type="match status" value="1"/>
</dbReference>
<dbReference type="STRING" id="290315.Clim_1283"/>
<dbReference type="Pfam" id="PF00440">
    <property type="entry name" value="TetR_N"/>
    <property type="match status" value="1"/>
</dbReference>
<dbReference type="KEGG" id="cli:Clim_1283"/>
<dbReference type="Gene3D" id="1.10.357.10">
    <property type="entry name" value="Tetracycline Repressor, domain 2"/>
    <property type="match status" value="1"/>
</dbReference>
<protein>
    <submittedName>
        <fullName evidence="6">Transcriptional regulator, TetR family</fullName>
    </submittedName>
</protein>
<dbReference type="InterPro" id="IPR050109">
    <property type="entry name" value="HTH-type_TetR-like_transc_reg"/>
</dbReference>
<evidence type="ECO:0000313" key="6">
    <source>
        <dbReference type="EMBL" id="ACD90350.1"/>
    </source>
</evidence>
<accession>B3ECS5</accession>
<dbReference type="InterPro" id="IPR009057">
    <property type="entry name" value="Homeodomain-like_sf"/>
</dbReference>
<evidence type="ECO:0000256" key="4">
    <source>
        <dbReference type="PROSITE-ProRule" id="PRU00335"/>
    </source>
</evidence>
<dbReference type="PANTHER" id="PTHR30055:SF234">
    <property type="entry name" value="HTH-TYPE TRANSCRIPTIONAL REGULATOR BETI"/>
    <property type="match status" value="1"/>
</dbReference>
<sequence length="199" mass="21887">MPAAERRAMSVQAVLQLAAGQNPADITTESVAKKMGLTQAALFRHFPTKDELWQEVLQWATTELFYAVEKAASAASSPLDALERIFQTHVAFVADHPGVPRMIFAELQNPEGSESRKIVRDMLVRYSSLLTEIIAEGKKPGEIDPSVDARSAATMFIGTLQGQVIQAMIAGESLMLPEHASIQFKLFRRVLECRNSSDS</sequence>
<keyword evidence="1" id="KW-0805">Transcription regulation</keyword>
<dbReference type="HOGENOM" id="CLU_069356_12_3_10"/>
<evidence type="ECO:0000256" key="3">
    <source>
        <dbReference type="ARBA" id="ARBA00023163"/>
    </source>
</evidence>
<keyword evidence="2 4" id="KW-0238">DNA-binding</keyword>
<feature type="DNA-binding region" description="H-T-H motif" evidence="4">
    <location>
        <begin position="27"/>
        <end position="46"/>
    </location>
</feature>
<evidence type="ECO:0000256" key="1">
    <source>
        <dbReference type="ARBA" id="ARBA00023015"/>
    </source>
</evidence>
<dbReference type="SUPFAM" id="SSF46689">
    <property type="entry name" value="Homeodomain-like"/>
    <property type="match status" value="1"/>
</dbReference>
<dbReference type="AlphaFoldDB" id="B3ECS5"/>